<dbReference type="Proteomes" id="UP000245207">
    <property type="component" value="Unassembled WGS sequence"/>
</dbReference>
<dbReference type="PANTHER" id="PTHR10378">
    <property type="entry name" value="LIM DOMAIN-BINDING PROTEIN"/>
    <property type="match status" value="1"/>
</dbReference>
<proteinExistence type="predicted"/>
<accession>A0A2U1NTB5</accession>
<dbReference type="InterPro" id="IPR029005">
    <property type="entry name" value="LIM-bd/SEUSS"/>
</dbReference>
<dbReference type="OrthoDB" id="1738095at2759"/>
<organism evidence="1 2">
    <name type="scientific">Artemisia annua</name>
    <name type="common">Sweet wormwood</name>
    <dbReference type="NCBI Taxonomy" id="35608"/>
    <lineage>
        <taxon>Eukaryota</taxon>
        <taxon>Viridiplantae</taxon>
        <taxon>Streptophyta</taxon>
        <taxon>Embryophyta</taxon>
        <taxon>Tracheophyta</taxon>
        <taxon>Spermatophyta</taxon>
        <taxon>Magnoliopsida</taxon>
        <taxon>eudicotyledons</taxon>
        <taxon>Gunneridae</taxon>
        <taxon>Pentapetalae</taxon>
        <taxon>asterids</taxon>
        <taxon>campanulids</taxon>
        <taxon>Asterales</taxon>
        <taxon>Asteraceae</taxon>
        <taxon>Asteroideae</taxon>
        <taxon>Anthemideae</taxon>
        <taxon>Artemisiinae</taxon>
        <taxon>Artemisia</taxon>
    </lineage>
</organism>
<protein>
    <submittedName>
        <fullName evidence="1">SEUSS-like 1</fullName>
    </submittedName>
</protein>
<name>A0A2U1NTB5_ARTAN</name>
<dbReference type="AlphaFoldDB" id="A0A2U1NTB5"/>
<reference evidence="1 2" key="1">
    <citation type="journal article" date="2018" name="Mol. Plant">
        <title>The genome of Artemisia annua provides insight into the evolution of Asteraceae family and artemisinin biosynthesis.</title>
        <authorList>
            <person name="Shen Q."/>
            <person name="Zhang L."/>
            <person name="Liao Z."/>
            <person name="Wang S."/>
            <person name="Yan T."/>
            <person name="Shi P."/>
            <person name="Liu M."/>
            <person name="Fu X."/>
            <person name="Pan Q."/>
            <person name="Wang Y."/>
            <person name="Lv Z."/>
            <person name="Lu X."/>
            <person name="Zhang F."/>
            <person name="Jiang W."/>
            <person name="Ma Y."/>
            <person name="Chen M."/>
            <person name="Hao X."/>
            <person name="Li L."/>
            <person name="Tang Y."/>
            <person name="Lv G."/>
            <person name="Zhou Y."/>
            <person name="Sun X."/>
            <person name="Brodelius P.E."/>
            <person name="Rose J.K.C."/>
            <person name="Tang K."/>
        </authorList>
    </citation>
    <scope>NUCLEOTIDE SEQUENCE [LARGE SCALE GENOMIC DNA]</scope>
    <source>
        <strain evidence="2">cv. Huhao1</strain>
        <tissue evidence="1">Leaf</tissue>
    </source>
</reference>
<keyword evidence="2" id="KW-1185">Reference proteome</keyword>
<comment type="caution">
    <text evidence="1">The sequence shown here is derived from an EMBL/GenBank/DDBJ whole genome shotgun (WGS) entry which is preliminary data.</text>
</comment>
<sequence>MTTGRSEFSSKMHGSVIFVDQNREEALYFSSHIFGYYHLSSIYIPIEATFEVLPRLNEINFGSGVIDELLFLELPREYIFSSGIIVLEYGQVVQESIYDQLRVVREGQLKIIFTPDLKQDLQTNSNRSRVLSEYVIACSKDDDYIMLQGAKHIDFIVTYHFNDHKYTDEGKAFHYASA</sequence>
<gene>
    <name evidence="1" type="ORF">CTI12_AA229970</name>
</gene>
<dbReference type="Pfam" id="PF01803">
    <property type="entry name" value="LIM_bind"/>
    <property type="match status" value="1"/>
</dbReference>
<evidence type="ECO:0000313" key="1">
    <source>
        <dbReference type="EMBL" id="PWA76763.1"/>
    </source>
</evidence>
<dbReference type="STRING" id="35608.A0A2U1NTB5"/>
<evidence type="ECO:0000313" key="2">
    <source>
        <dbReference type="Proteomes" id="UP000245207"/>
    </source>
</evidence>
<dbReference type="EMBL" id="PKPP01002225">
    <property type="protein sequence ID" value="PWA76763.1"/>
    <property type="molecule type" value="Genomic_DNA"/>
</dbReference>